<dbReference type="InterPro" id="IPR020850">
    <property type="entry name" value="GED_dom"/>
</dbReference>
<keyword evidence="3" id="KW-1185">Reference proteome</keyword>
<evidence type="ECO:0000259" key="1">
    <source>
        <dbReference type="PROSITE" id="PS51388"/>
    </source>
</evidence>
<name>A0A9P4WN85_9PLEO</name>
<dbReference type="EMBL" id="SWKV01000045">
    <property type="protein sequence ID" value="KAF3037124.1"/>
    <property type="molecule type" value="Genomic_DNA"/>
</dbReference>
<feature type="domain" description="GED" evidence="1">
    <location>
        <begin position="82"/>
        <end position="178"/>
    </location>
</feature>
<dbReference type="PROSITE" id="PS51388">
    <property type="entry name" value="GED"/>
    <property type="match status" value="1"/>
</dbReference>
<comment type="caution">
    <text evidence="2">The sequence shown here is derived from an EMBL/GenBank/DDBJ whole genome shotgun (WGS) entry which is preliminary data.</text>
</comment>
<organism evidence="2 3">
    <name type="scientific">Didymella heteroderae</name>
    <dbReference type="NCBI Taxonomy" id="1769908"/>
    <lineage>
        <taxon>Eukaryota</taxon>
        <taxon>Fungi</taxon>
        <taxon>Dikarya</taxon>
        <taxon>Ascomycota</taxon>
        <taxon>Pezizomycotina</taxon>
        <taxon>Dothideomycetes</taxon>
        <taxon>Pleosporomycetidae</taxon>
        <taxon>Pleosporales</taxon>
        <taxon>Pleosporineae</taxon>
        <taxon>Didymellaceae</taxon>
        <taxon>Didymella</taxon>
    </lineage>
</organism>
<dbReference type="Proteomes" id="UP000758155">
    <property type="component" value="Unassembled WGS sequence"/>
</dbReference>
<protein>
    <recommendedName>
        <fullName evidence="1">GED domain-containing protein</fullName>
    </recommendedName>
</protein>
<evidence type="ECO:0000313" key="3">
    <source>
        <dbReference type="Proteomes" id="UP000758155"/>
    </source>
</evidence>
<accession>A0A9P4WN85</accession>
<evidence type="ECO:0000313" key="2">
    <source>
        <dbReference type="EMBL" id="KAF3037124.1"/>
    </source>
</evidence>
<reference evidence="2" key="1">
    <citation type="submission" date="2019-04" db="EMBL/GenBank/DDBJ databases">
        <title>Sequencing of skin fungus with MAO and IRED activity.</title>
        <authorList>
            <person name="Marsaioli A.J."/>
            <person name="Bonatto J.M.C."/>
            <person name="Reis Junior O."/>
        </authorList>
    </citation>
    <scope>NUCLEOTIDE SEQUENCE</scope>
    <source>
        <strain evidence="2">28M1</strain>
    </source>
</reference>
<sequence>MAAESLDDEREGPHIFHEVIFENEKAAIMNRYTQARFDARLRLYYAEYAAHNGQEMPPAKKDQLRKDDRKMAYIRKEPYSREIDLVADISTYYMIAACRFHDSVTMRIESKFFKQLRAKLRDQLQDELGIYDADRGKYELGECGISSMLTERRNILVAQKKQLMDGLQCFHEHLQKYQTQNGPVSIPVPQSDYQGPSVSSPQVEEMEGMRSHGLPLRFMSRSPV</sequence>
<gene>
    <name evidence="2" type="ORF">E8E12_007620</name>
</gene>
<dbReference type="AlphaFoldDB" id="A0A9P4WN85"/>
<proteinExistence type="predicted"/>